<dbReference type="InterPro" id="IPR025622">
    <property type="entry name" value="YqzE"/>
</dbReference>
<sequence length="61" mass="7318">MKFQDLLKFATEEMVKKIEEPQEVRKKARAEKKAQREPLSTWAFGVLPMAFSMFKRRRQSE</sequence>
<accession>A0A1G6GM14</accession>
<dbReference type="RefSeq" id="WP_090774468.1">
    <property type="nucleotide sequence ID" value="NZ_FMYM01000001.1"/>
</dbReference>
<name>A0A1G6GM14_9BACI</name>
<dbReference type="AlphaFoldDB" id="A0A1G6GM14"/>
<organism evidence="1 2">
    <name type="scientific">Shouchella lonarensis</name>
    <dbReference type="NCBI Taxonomy" id="1464122"/>
    <lineage>
        <taxon>Bacteria</taxon>
        <taxon>Bacillati</taxon>
        <taxon>Bacillota</taxon>
        <taxon>Bacilli</taxon>
        <taxon>Bacillales</taxon>
        <taxon>Bacillaceae</taxon>
        <taxon>Shouchella</taxon>
    </lineage>
</organism>
<proteinExistence type="predicted"/>
<gene>
    <name evidence="1" type="ORF">SAMN05421737_101247</name>
</gene>
<dbReference type="EMBL" id="FMYM01000001">
    <property type="protein sequence ID" value="SDB83072.1"/>
    <property type="molecule type" value="Genomic_DNA"/>
</dbReference>
<evidence type="ECO:0000313" key="1">
    <source>
        <dbReference type="EMBL" id="SDB83072.1"/>
    </source>
</evidence>
<evidence type="ECO:0000313" key="2">
    <source>
        <dbReference type="Proteomes" id="UP000242662"/>
    </source>
</evidence>
<dbReference type="Pfam" id="PF14038">
    <property type="entry name" value="YqzE"/>
    <property type="match status" value="1"/>
</dbReference>
<reference evidence="2" key="1">
    <citation type="submission" date="2016-09" db="EMBL/GenBank/DDBJ databases">
        <authorList>
            <person name="Varghese N."/>
            <person name="Submissions S."/>
        </authorList>
    </citation>
    <scope>NUCLEOTIDE SEQUENCE [LARGE SCALE GENOMIC DNA]</scope>
    <source>
        <strain evidence="2">25nlg</strain>
    </source>
</reference>
<dbReference type="STRING" id="1464122.SAMN05421737_101247"/>
<protein>
    <submittedName>
        <fullName evidence="1">YqzE-like protein</fullName>
    </submittedName>
</protein>
<keyword evidence="2" id="KW-1185">Reference proteome</keyword>
<dbReference type="Proteomes" id="UP000242662">
    <property type="component" value="Unassembled WGS sequence"/>
</dbReference>